<dbReference type="EC" id="2.3.1.43" evidence="1"/>
<dbReference type="InterPro" id="IPR029058">
    <property type="entry name" value="AB_hydrolase_fold"/>
</dbReference>
<dbReference type="Gene3D" id="3.40.50.1820">
    <property type="entry name" value="alpha/beta hydrolase"/>
    <property type="match status" value="1"/>
</dbReference>
<dbReference type="AlphaFoldDB" id="B0E6T8"/>
<evidence type="ECO:0000313" key="1">
    <source>
        <dbReference type="EMBL" id="EDR29769.1"/>
    </source>
</evidence>
<evidence type="ECO:0000313" key="2">
    <source>
        <dbReference type="Proteomes" id="UP000008076"/>
    </source>
</evidence>
<dbReference type="EMBL" id="DS547932">
    <property type="protein sequence ID" value="EDR29769.1"/>
    <property type="molecule type" value="Genomic_DNA"/>
</dbReference>
<sequence>MKLLNQMKRLLIISFFIIESYAFFQRKPIILIPGIMSTILEGDGTVLSNQKVIFPKYCSRVLNKETLWLSTKSFIPYVNACSFGYLVPGWNSSNKQQTDLDGIRIIIPQWGSTYSIRSIVPTWPLKYFSNAFDSLIKRLESLGYQDQVDLLAASYDWRYFRFDEYKHIDNWYEKTKNLILNTFKINNNSKVVIVSHSMGGLMSYKLFDYLGKDFCNAYIDQWISMSTPFLGSVRTFSAVFPGDNMGIPINTKYTRDLSRTVETIPFLFPNGGNERWGNEPIMRIGNQTIFTINNITESFKTLDSDFQEKSMYVYQHGINELYLKYNYTIPHNVKTHCIITSGIPTIKTVNMETANYDGNFSFEYGDGDGTINIQSLLYAKHFTRSIFNIGKYKHTDYLQEEITFETIKPFILKK</sequence>
<name>B0E6T8_ENTDS</name>
<keyword evidence="1" id="KW-0808">Transferase</keyword>
<dbReference type="Pfam" id="PF02450">
    <property type="entry name" value="LCAT"/>
    <property type="match status" value="1"/>
</dbReference>
<keyword evidence="1" id="KW-0012">Acyltransferase</keyword>
<protein>
    <submittedName>
        <fullName evidence="1">1-O-acylceramide synthase, putative</fullName>
        <ecNumber evidence="1">2.3.1.43</ecNumber>
    </submittedName>
</protein>
<accession>B0E6T8</accession>
<dbReference type="PANTHER" id="PTHR11440">
    <property type="entry name" value="LECITHIN-CHOLESTEROL ACYLTRANSFERASE-RELATED"/>
    <property type="match status" value="1"/>
</dbReference>
<dbReference type="InterPro" id="IPR003386">
    <property type="entry name" value="LACT/PDAT_acylTrfase"/>
</dbReference>
<dbReference type="OMA" id="TITHMEY"/>
<organism evidence="2">
    <name type="scientific">Entamoeba dispar (strain ATCC PRA-260 / SAW760)</name>
    <dbReference type="NCBI Taxonomy" id="370354"/>
    <lineage>
        <taxon>Eukaryota</taxon>
        <taxon>Amoebozoa</taxon>
        <taxon>Evosea</taxon>
        <taxon>Archamoebae</taxon>
        <taxon>Mastigamoebida</taxon>
        <taxon>Entamoebidae</taxon>
        <taxon>Entamoeba</taxon>
    </lineage>
</organism>
<dbReference type="SUPFAM" id="SSF53474">
    <property type="entry name" value="alpha/beta-Hydrolases"/>
    <property type="match status" value="1"/>
</dbReference>
<proteinExistence type="predicted"/>
<dbReference type="Proteomes" id="UP000008076">
    <property type="component" value="Unassembled WGS sequence"/>
</dbReference>
<gene>
    <name evidence="1" type="ORF">EDI_315460</name>
</gene>
<dbReference type="GeneID" id="5878995"/>
<dbReference type="GO" id="GO:0004607">
    <property type="term" value="F:phosphatidylcholine-sterol O-acyltransferase activity"/>
    <property type="evidence" value="ECO:0007669"/>
    <property type="project" value="UniProtKB-EC"/>
</dbReference>
<keyword evidence="2" id="KW-1185">Reference proteome</keyword>
<reference evidence="2" key="1">
    <citation type="submission" date="2007-12" db="EMBL/GenBank/DDBJ databases">
        <title>Annotation of Entamoeba dispar SAW760.</title>
        <authorList>
            <person name="Lorenzi H."/>
            <person name="Inman J."/>
            <person name="Schobel S."/>
            <person name="Amedeo P."/>
            <person name="Caler E."/>
        </authorList>
    </citation>
    <scope>NUCLEOTIDE SEQUENCE [LARGE SCALE GENOMIC DNA]</scope>
    <source>
        <strain evidence="2">ATCC PRA-260 / SAW760</strain>
    </source>
</reference>
<dbReference type="RefSeq" id="XP_001734100.1">
    <property type="nucleotide sequence ID" value="XM_001734048.1"/>
</dbReference>
<dbReference type="eggNOG" id="KOG2369">
    <property type="taxonomic scope" value="Eukaryota"/>
</dbReference>
<dbReference type="GO" id="GO:0006629">
    <property type="term" value="P:lipid metabolic process"/>
    <property type="evidence" value="ECO:0007669"/>
    <property type="project" value="InterPro"/>
</dbReference>
<dbReference type="VEuPathDB" id="AmoebaDB:EDI_315460"/>
<dbReference type="OrthoDB" id="190846at2759"/>
<dbReference type="KEGG" id="edi:EDI_315460"/>